<evidence type="ECO:0000313" key="6">
    <source>
        <dbReference type="Proteomes" id="UP000264002"/>
    </source>
</evidence>
<dbReference type="PANTHER" id="PTHR30363:SF4">
    <property type="entry name" value="GLYCEROL-3-PHOSPHATE REGULON REPRESSOR"/>
    <property type="match status" value="1"/>
</dbReference>
<reference evidence="6" key="1">
    <citation type="submission" date="2018-08" db="EMBL/GenBank/DDBJ databases">
        <authorList>
            <person name="Grouzdev D.S."/>
            <person name="Krutkina M.S."/>
        </authorList>
    </citation>
    <scope>NUCLEOTIDE SEQUENCE [LARGE SCALE GENOMIC DNA]</scope>
    <source>
        <strain evidence="6">4-11</strain>
    </source>
</reference>
<evidence type="ECO:0000259" key="4">
    <source>
        <dbReference type="PROSITE" id="PS51000"/>
    </source>
</evidence>
<dbReference type="AlphaFoldDB" id="A0A372MJ74"/>
<keyword evidence="6" id="KW-1185">Reference proteome</keyword>
<dbReference type="Proteomes" id="UP000264002">
    <property type="component" value="Unassembled WGS sequence"/>
</dbReference>
<accession>A0A372MJ74</accession>
<dbReference type="InterPro" id="IPR014036">
    <property type="entry name" value="DeoR-like_C"/>
</dbReference>
<dbReference type="InterPro" id="IPR036390">
    <property type="entry name" value="WH_DNA-bd_sf"/>
</dbReference>
<dbReference type="InterPro" id="IPR037171">
    <property type="entry name" value="NagB/RpiA_transferase-like"/>
</dbReference>
<dbReference type="InterPro" id="IPR001034">
    <property type="entry name" value="DeoR_HTH"/>
</dbReference>
<reference evidence="5 6" key="2">
    <citation type="submission" date="2018-09" db="EMBL/GenBank/DDBJ databases">
        <title>Genome of Sphaerochaeta halotolerans strain 4-11.</title>
        <authorList>
            <person name="Nazina T.N."/>
            <person name="Sokolova D.S."/>
        </authorList>
    </citation>
    <scope>NUCLEOTIDE SEQUENCE [LARGE SCALE GENOMIC DNA]</scope>
    <source>
        <strain evidence="5 6">4-11</strain>
    </source>
</reference>
<evidence type="ECO:0000256" key="2">
    <source>
        <dbReference type="ARBA" id="ARBA00023015"/>
    </source>
</evidence>
<dbReference type="GO" id="GO:0003700">
    <property type="term" value="F:DNA-binding transcription factor activity"/>
    <property type="evidence" value="ECO:0007669"/>
    <property type="project" value="InterPro"/>
</dbReference>
<sequence length="251" mass="27364">MIGLSPREKSILELLKRGEEYPVSRLSEELGVSAVTIRGDLRDLDSKGLVIRSHGRVIVASAPQAAFRDDTNTPKKDLIAKLAATLVKDNDFIMITNGSTCSLIPRHIFGKRNVRVVTNSTLILPYARANTQLQVTLVGGEYRSEAEALVGPAAISQIENYHVSTTFFGTDGFTIEHGLTTSLIENAQVVQRMCAQATRRVLCVDSSKVGNRGFVRIMPVTEIDTIVTDSGFPADLIVQLEEQGVEVLIAK</sequence>
<comment type="caution">
    <text evidence="5">The sequence shown here is derived from an EMBL/GenBank/DDBJ whole genome shotgun (WGS) entry which is preliminary data.</text>
</comment>
<dbReference type="InterPro" id="IPR050313">
    <property type="entry name" value="Carb_Metab_HTH_regulators"/>
</dbReference>
<dbReference type="PROSITE" id="PS51000">
    <property type="entry name" value="HTH_DEOR_2"/>
    <property type="match status" value="1"/>
</dbReference>
<evidence type="ECO:0000256" key="3">
    <source>
        <dbReference type="ARBA" id="ARBA00023163"/>
    </source>
</evidence>
<gene>
    <name evidence="5" type="ORF">DYP60_02100</name>
</gene>
<keyword evidence="1" id="KW-0678">Repressor</keyword>
<dbReference type="Pfam" id="PF00455">
    <property type="entry name" value="DeoRC"/>
    <property type="match status" value="1"/>
</dbReference>
<evidence type="ECO:0000313" key="5">
    <source>
        <dbReference type="EMBL" id="RFU95819.1"/>
    </source>
</evidence>
<keyword evidence="3" id="KW-0804">Transcription</keyword>
<dbReference type="InterPro" id="IPR036388">
    <property type="entry name" value="WH-like_DNA-bd_sf"/>
</dbReference>
<dbReference type="Gene3D" id="1.10.10.10">
    <property type="entry name" value="Winged helix-like DNA-binding domain superfamily/Winged helix DNA-binding domain"/>
    <property type="match status" value="1"/>
</dbReference>
<dbReference type="SMART" id="SM01134">
    <property type="entry name" value="DeoRC"/>
    <property type="match status" value="1"/>
</dbReference>
<dbReference type="PANTHER" id="PTHR30363">
    <property type="entry name" value="HTH-TYPE TRANSCRIPTIONAL REGULATOR SRLR-RELATED"/>
    <property type="match status" value="1"/>
</dbReference>
<organism evidence="5 6">
    <name type="scientific">Sphaerochaeta halotolerans</name>
    <dbReference type="NCBI Taxonomy" id="2293840"/>
    <lineage>
        <taxon>Bacteria</taxon>
        <taxon>Pseudomonadati</taxon>
        <taxon>Spirochaetota</taxon>
        <taxon>Spirochaetia</taxon>
        <taxon>Spirochaetales</taxon>
        <taxon>Sphaerochaetaceae</taxon>
        <taxon>Sphaerochaeta</taxon>
    </lineage>
</organism>
<feature type="domain" description="HTH deoR-type" evidence="4">
    <location>
        <begin position="4"/>
        <end position="59"/>
    </location>
</feature>
<protein>
    <submittedName>
        <fullName evidence="5">DeoR/GlpR transcriptional regulator</fullName>
    </submittedName>
</protein>
<name>A0A372MJ74_9SPIR</name>
<proteinExistence type="predicted"/>
<dbReference type="Gene3D" id="3.40.50.1360">
    <property type="match status" value="1"/>
</dbReference>
<dbReference type="RefSeq" id="WP_117329217.1">
    <property type="nucleotide sequence ID" value="NZ_QUWK01000002.1"/>
</dbReference>
<dbReference type="SUPFAM" id="SSF46785">
    <property type="entry name" value="Winged helix' DNA-binding domain"/>
    <property type="match status" value="1"/>
</dbReference>
<dbReference type="SMART" id="SM00420">
    <property type="entry name" value="HTH_DEOR"/>
    <property type="match status" value="1"/>
</dbReference>
<dbReference type="EMBL" id="QUWK01000002">
    <property type="protein sequence ID" value="RFU95819.1"/>
    <property type="molecule type" value="Genomic_DNA"/>
</dbReference>
<dbReference type="SUPFAM" id="SSF100950">
    <property type="entry name" value="NagB/RpiA/CoA transferase-like"/>
    <property type="match status" value="1"/>
</dbReference>
<evidence type="ECO:0000256" key="1">
    <source>
        <dbReference type="ARBA" id="ARBA00022491"/>
    </source>
</evidence>
<keyword evidence="2" id="KW-0805">Transcription regulation</keyword>
<dbReference type="Pfam" id="PF08220">
    <property type="entry name" value="HTH_DeoR"/>
    <property type="match status" value="1"/>
</dbReference>